<dbReference type="Gene3D" id="2.40.37.10">
    <property type="entry name" value="Lyase, Ornithine Decarboxylase, Chain A, domain 1"/>
    <property type="match status" value="1"/>
</dbReference>
<accession>A0A9E2L5D4</accession>
<evidence type="ECO:0000256" key="1">
    <source>
        <dbReference type="ARBA" id="ARBA00000316"/>
    </source>
</evidence>
<dbReference type="SMART" id="SM01005">
    <property type="entry name" value="Ala_racemase_C"/>
    <property type="match status" value="1"/>
</dbReference>
<evidence type="ECO:0000313" key="9">
    <source>
        <dbReference type="EMBL" id="MBU3850991.1"/>
    </source>
</evidence>
<dbReference type="GO" id="GO:0030632">
    <property type="term" value="P:D-alanine biosynthetic process"/>
    <property type="evidence" value="ECO:0007669"/>
    <property type="project" value="UniProtKB-UniRule"/>
</dbReference>
<dbReference type="EC" id="5.1.1.1" evidence="5"/>
<comment type="caution">
    <text evidence="9">The sequence shown here is derived from an EMBL/GenBank/DDBJ whole genome shotgun (WGS) entry which is preliminary data.</text>
</comment>
<comment type="pathway">
    <text evidence="5">Amino-acid biosynthesis; D-alanine biosynthesis; D-alanine from L-alanine: step 1/1.</text>
</comment>
<dbReference type="GO" id="GO:0030170">
    <property type="term" value="F:pyridoxal phosphate binding"/>
    <property type="evidence" value="ECO:0007669"/>
    <property type="project" value="UniProtKB-UniRule"/>
</dbReference>
<name>A0A9E2L5D4_9SPIR</name>
<keyword evidence="3 5" id="KW-0663">Pyridoxal phosphate</keyword>
<dbReference type="InterPro" id="IPR009006">
    <property type="entry name" value="Ala_racemase/Decarboxylase_C"/>
</dbReference>
<evidence type="ECO:0000259" key="8">
    <source>
        <dbReference type="SMART" id="SM01005"/>
    </source>
</evidence>
<evidence type="ECO:0000256" key="6">
    <source>
        <dbReference type="PIRSR" id="PIRSR600821-50"/>
    </source>
</evidence>
<evidence type="ECO:0000256" key="2">
    <source>
        <dbReference type="ARBA" id="ARBA00001933"/>
    </source>
</evidence>
<dbReference type="HAMAP" id="MF_01201">
    <property type="entry name" value="Ala_racemase"/>
    <property type="match status" value="1"/>
</dbReference>
<evidence type="ECO:0000256" key="3">
    <source>
        <dbReference type="ARBA" id="ARBA00022898"/>
    </source>
</evidence>
<comment type="similarity">
    <text evidence="5">Belongs to the alanine racemase family.</text>
</comment>
<comment type="function">
    <text evidence="5">Catalyzes the interconversion of L-alanine and D-alanine. May also act on other amino acids.</text>
</comment>
<dbReference type="PANTHER" id="PTHR30511">
    <property type="entry name" value="ALANINE RACEMASE"/>
    <property type="match status" value="1"/>
</dbReference>
<dbReference type="GO" id="GO:0008784">
    <property type="term" value="F:alanine racemase activity"/>
    <property type="evidence" value="ECO:0007669"/>
    <property type="project" value="UniProtKB-UniRule"/>
</dbReference>
<evidence type="ECO:0000256" key="5">
    <source>
        <dbReference type="HAMAP-Rule" id="MF_01201"/>
    </source>
</evidence>
<sequence length="382" mass="41885">MRATFANIYMSHLRKNISEIRKVLSSSTKMCIPVKADAYGHGAVPVAHTAIECGADYLAVAAVSEGVELRKSGITVPILVLSLPQPSEFTEIIEQNLTPALFDSELIKMLNMTATAMGRKIPVHLKIDTGMGRIGCRVEDSAELAKLIVNSQGLTLDGVFTHFAVSDSLVPEDIEYTNRQIALFKKAIEEIKVLGIDPGICHAANSAGIFMYPEAHFDMVRPGIITYGYYPGDITEEYLAKHVPGGIHLEPLMEVRSSIVAVKNVKKGDSISYGRRWIAPEDCKVGVLPVGYADGLLRRYGDSLKVTIGGKLYPICGRICMDQCMIYLGNDDAVSRWDEVIIFGPICQGALQTAEDIAKHTDTISYEITCSIDKRVPRVYKD</sequence>
<dbReference type="SUPFAM" id="SSF51419">
    <property type="entry name" value="PLP-binding barrel"/>
    <property type="match status" value="1"/>
</dbReference>
<dbReference type="Gene3D" id="3.20.20.10">
    <property type="entry name" value="Alanine racemase"/>
    <property type="match status" value="1"/>
</dbReference>
<dbReference type="AlphaFoldDB" id="A0A9E2L5D4"/>
<dbReference type="PRINTS" id="PR00992">
    <property type="entry name" value="ALARACEMASE"/>
</dbReference>
<dbReference type="Proteomes" id="UP000823914">
    <property type="component" value="Unassembled WGS sequence"/>
</dbReference>
<proteinExistence type="inferred from homology"/>
<feature type="binding site" evidence="5 7">
    <location>
        <position position="321"/>
    </location>
    <ligand>
        <name>substrate</name>
    </ligand>
</feature>
<dbReference type="GO" id="GO:0009252">
    <property type="term" value="P:peptidoglycan biosynthetic process"/>
    <property type="evidence" value="ECO:0007669"/>
    <property type="project" value="TreeGrafter"/>
</dbReference>
<dbReference type="PANTHER" id="PTHR30511:SF0">
    <property type="entry name" value="ALANINE RACEMASE, CATABOLIC-RELATED"/>
    <property type="match status" value="1"/>
</dbReference>
<organism evidence="9 10">
    <name type="scientific">Candidatus Treponema excrementipullorum</name>
    <dbReference type="NCBI Taxonomy" id="2838768"/>
    <lineage>
        <taxon>Bacteria</taxon>
        <taxon>Pseudomonadati</taxon>
        <taxon>Spirochaetota</taxon>
        <taxon>Spirochaetia</taxon>
        <taxon>Spirochaetales</taxon>
        <taxon>Treponemataceae</taxon>
        <taxon>Treponema</taxon>
    </lineage>
</organism>
<dbReference type="InterPro" id="IPR000821">
    <property type="entry name" value="Ala_racemase"/>
</dbReference>
<dbReference type="CDD" id="cd00430">
    <property type="entry name" value="PLPDE_III_AR"/>
    <property type="match status" value="1"/>
</dbReference>
<dbReference type="InterPro" id="IPR001608">
    <property type="entry name" value="Ala_racemase_N"/>
</dbReference>
<evidence type="ECO:0000256" key="4">
    <source>
        <dbReference type="ARBA" id="ARBA00023235"/>
    </source>
</evidence>
<gene>
    <name evidence="9" type="primary">alr</name>
    <name evidence="9" type="ORF">IAA16_10525</name>
</gene>
<dbReference type="InterPro" id="IPR029066">
    <property type="entry name" value="PLP-binding_barrel"/>
</dbReference>
<evidence type="ECO:0000256" key="7">
    <source>
        <dbReference type="PIRSR" id="PIRSR600821-52"/>
    </source>
</evidence>
<dbReference type="InterPro" id="IPR011079">
    <property type="entry name" value="Ala_racemase_C"/>
</dbReference>
<dbReference type="SUPFAM" id="SSF50621">
    <property type="entry name" value="Alanine racemase C-terminal domain-like"/>
    <property type="match status" value="1"/>
</dbReference>
<dbReference type="Pfam" id="PF00842">
    <property type="entry name" value="Ala_racemase_C"/>
    <property type="match status" value="1"/>
</dbReference>
<keyword evidence="4 5" id="KW-0413">Isomerase</keyword>
<feature type="modified residue" description="N6-(pyridoxal phosphate)lysine" evidence="5 6">
    <location>
        <position position="35"/>
    </location>
</feature>
<comment type="cofactor">
    <cofactor evidence="2 5 6">
        <name>pyridoxal 5'-phosphate</name>
        <dbReference type="ChEBI" id="CHEBI:597326"/>
    </cofactor>
</comment>
<comment type="catalytic activity">
    <reaction evidence="1 5">
        <text>L-alanine = D-alanine</text>
        <dbReference type="Rhea" id="RHEA:20249"/>
        <dbReference type="ChEBI" id="CHEBI:57416"/>
        <dbReference type="ChEBI" id="CHEBI:57972"/>
        <dbReference type="EC" id="5.1.1.1"/>
    </reaction>
</comment>
<evidence type="ECO:0000313" key="10">
    <source>
        <dbReference type="Proteomes" id="UP000823914"/>
    </source>
</evidence>
<reference evidence="9" key="1">
    <citation type="journal article" date="2021" name="PeerJ">
        <title>Extensive microbial diversity within the chicken gut microbiome revealed by metagenomics and culture.</title>
        <authorList>
            <person name="Gilroy R."/>
            <person name="Ravi A."/>
            <person name="Getino M."/>
            <person name="Pursley I."/>
            <person name="Horton D.L."/>
            <person name="Alikhan N.F."/>
            <person name="Baker D."/>
            <person name="Gharbi K."/>
            <person name="Hall N."/>
            <person name="Watson M."/>
            <person name="Adriaenssens E.M."/>
            <person name="Foster-Nyarko E."/>
            <person name="Jarju S."/>
            <person name="Secka A."/>
            <person name="Antonio M."/>
            <person name="Oren A."/>
            <person name="Chaudhuri R.R."/>
            <person name="La Ragione R."/>
            <person name="Hildebrand F."/>
            <person name="Pallen M.J."/>
        </authorList>
    </citation>
    <scope>NUCLEOTIDE SEQUENCE</scope>
    <source>
        <strain evidence="9">Gambia15-2214</strain>
    </source>
</reference>
<dbReference type="GO" id="GO:0005829">
    <property type="term" value="C:cytosol"/>
    <property type="evidence" value="ECO:0007669"/>
    <property type="project" value="TreeGrafter"/>
</dbReference>
<reference evidence="9" key="2">
    <citation type="submission" date="2021-04" db="EMBL/GenBank/DDBJ databases">
        <authorList>
            <person name="Gilroy R."/>
        </authorList>
    </citation>
    <scope>NUCLEOTIDE SEQUENCE</scope>
    <source>
        <strain evidence="9">Gambia15-2214</strain>
    </source>
</reference>
<protein>
    <recommendedName>
        <fullName evidence="5">Alanine racemase</fullName>
        <ecNumber evidence="5">5.1.1.1</ecNumber>
    </recommendedName>
</protein>
<feature type="active site" description="Proton acceptor; specific for D-alanine" evidence="5">
    <location>
        <position position="35"/>
    </location>
</feature>
<dbReference type="FunFam" id="3.20.20.10:FF:000002">
    <property type="entry name" value="Alanine racemase"/>
    <property type="match status" value="1"/>
</dbReference>
<dbReference type="NCBIfam" id="TIGR00492">
    <property type="entry name" value="alr"/>
    <property type="match status" value="1"/>
</dbReference>
<dbReference type="EMBL" id="JAHLFV010000241">
    <property type="protein sequence ID" value="MBU3850991.1"/>
    <property type="molecule type" value="Genomic_DNA"/>
</dbReference>
<feature type="binding site" evidence="5 7">
    <location>
        <position position="133"/>
    </location>
    <ligand>
        <name>substrate</name>
    </ligand>
</feature>
<dbReference type="Pfam" id="PF01168">
    <property type="entry name" value="Ala_racemase_N"/>
    <property type="match status" value="1"/>
</dbReference>
<feature type="active site" description="Proton acceptor; specific for L-alanine" evidence="5">
    <location>
        <position position="273"/>
    </location>
</feature>
<feature type="domain" description="Alanine racemase C-terminal" evidence="8">
    <location>
        <begin position="252"/>
        <end position="381"/>
    </location>
</feature>